<organism evidence="2 3">
    <name type="scientific">Desulfonauticus submarinus</name>
    <dbReference type="NCBI Taxonomy" id="206665"/>
    <lineage>
        <taxon>Bacteria</taxon>
        <taxon>Pseudomonadati</taxon>
        <taxon>Thermodesulfobacteriota</taxon>
        <taxon>Desulfovibrionia</taxon>
        <taxon>Desulfovibrionales</taxon>
        <taxon>Desulfonauticaceae</taxon>
        <taxon>Desulfonauticus</taxon>
    </lineage>
</organism>
<dbReference type="SUPFAM" id="SSF109604">
    <property type="entry name" value="HD-domain/PDEase-like"/>
    <property type="match status" value="1"/>
</dbReference>
<dbReference type="PANTHER" id="PTHR43155:SF2">
    <property type="entry name" value="CYCLIC DI-GMP PHOSPHODIESTERASE PA4108"/>
    <property type="match status" value="1"/>
</dbReference>
<evidence type="ECO:0000313" key="2">
    <source>
        <dbReference type="EMBL" id="SDN61640.1"/>
    </source>
</evidence>
<protein>
    <submittedName>
        <fullName evidence="2">HD domain-containing protein</fullName>
    </submittedName>
</protein>
<dbReference type="OrthoDB" id="9776628at2"/>
<evidence type="ECO:0000259" key="1">
    <source>
        <dbReference type="PROSITE" id="PS51832"/>
    </source>
</evidence>
<proteinExistence type="predicted"/>
<dbReference type="STRING" id="206665.SAMN04488516_103198"/>
<dbReference type="Gene3D" id="1.10.3210.10">
    <property type="entry name" value="Hypothetical protein af1432"/>
    <property type="match status" value="1"/>
</dbReference>
<dbReference type="CDD" id="cd00077">
    <property type="entry name" value="HDc"/>
    <property type="match status" value="1"/>
</dbReference>
<dbReference type="InterPro" id="IPR003607">
    <property type="entry name" value="HD/PDEase_dom"/>
</dbReference>
<dbReference type="RefSeq" id="WP_092064523.1">
    <property type="nucleotide sequence ID" value="NZ_FNIN01000003.1"/>
</dbReference>
<dbReference type="PANTHER" id="PTHR43155">
    <property type="entry name" value="CYCLIC DI-GMP PHOSPHODIESTERASE PA4108-RELATED"/>
    <property type="match status" value="1"/>
</dbReference>
<keyword evidence="3" id="KW-1185">Reference proteome</keyword>
<feature type="domain" description="HD-GYP" evidence="1">
    <location>
        <begin position="140"/>
        <end position="326"/>
    </location>
</feature>
<dbReference type="AlphaFoldDB" id="A0A1H0CUN9"/>
<dbReference type="Proteomes" id="UP000199602">
    <property type="component" value="Unassembled WGS sequence"/>
</dbReference>
<sequence length="326" mass="37879">MSKKLDTNSLNEEFYQISPKILESFSKFRIPLDLYLFKEKIASLEPFYKRDSRLQEEQRKDILERASQGLLFVSRNDHSIYTKHISKQLDLILIDKHLTPLEIVSILKMAIPEKIAEFYEQPVKPVWEELQESVIVLLKYLQEDPHRIKGLIKNLFKQNNDLIKTTYNAGILGLAITLESKQDIKEKDLKHIALGLFTYDLGLYRIPKFIREKTANLTPEEQQKIINHPISGAKLMRKLDIREETLLNCHLEHHECFDGSGYPRKLKGQDISLSGKICSLAHFAAELITKNLTPHELLATLSKKSQKFAPKFYNTLLNIITNIWLK</sequence>
<dbReference type="Pfam" id="PF13487">
    <property type="entry name" value="HD_5"/>
    <property type="match status" value="1"/>
</dbReference>
<name>A0A1H0CUN9_9BACT</name>
<evidence type="ECO:0000313" key="3">
    <source>
        <dbReference type="Proteomes" id="UP000199602"/>
    </source>
</evidence>
<dbReference type="InterPro" id="IPR037522">
    <property type="entry name" value="HD_GYP_dom"/>
</dbReference>
<dbReference type="PROSITE" id="PS51832">
    <property type="entry name" value="HD_GYP"/>
    <property type="match status" value="1"/>
</dbReference>
<reference evidence="2 3" key="1">
    <citation type="submission" date="2016-10" db="EMBL/GenBank/DDBJ databases">
        <authorList>
            <person name="de Groot N.N."/>
        </authorList>
    </citation>
    <scope>NUCLEOTIDE SEQUENCE [LARGE SCALE GENOMIC DNA]</scope>
    <source>
        <strain evidence="2 3">DSM 15269</strain>
    </source>
</reference>
<dbReference type="EMBL" id="FNIN01000003">
    <property type="protein sequence ID" value="SDN61640.1"/>
    <property type="molecule type" value="Genomic_DNA"/>
</dbReference>
<gene>
    <name evidence="2" type="ORF">SAMN04488516_103198</name>
</gene>
<accession>A0A1H0CUN9</accession>